<accession>A0ABV9JBV6</accession>
<feature type="transmembrane region" description="Helical" evidence="1">
    <location>
        <begin position="7"/>
        <end position="25"/>
    </location>
</feature>
<keyword evidence="3" id="KW-1185">Reference proteome</keyword>
<keyword evidence="1" id="KW-1133">Transmembrane helix</keyword>
<dbReference type="EMBL" id="JBHSGD010000004">
    <property type="protein sequence ID" value="MFC4652169.1"/>
    <property type="molecule type" value="Genomic_DNA"/>
</dbReference>
<sequence>MLKKISIAVIILVGIVVIVFGFRHYQQKIAQTTNMKKTILTKTSLKKEPDLSYLALAKNLPPTIQTQLKSAGQNEQKLTMTFVVQNNPAVTQALISAMKKAYDTKVWNFETINYTTETSTALLNNKIVDKVTATKPNVILYEAPLLNDNLNIPETESQTSNNQLLSQFSKTKATILVEPSNPIYNGVVYPTQEQSFKNALPKQYTFIDYWTAFPATDSPAMQALTVNTNDTYYTLNAAGNKLWADNLIKYFIAN</sequence>
<evidence type="ECO:0000313" key="3">
    <source>
        <dbReference type="Proteomes" id="UP001595987"/>
    </source>
</evidence>
<keyword evidence="1" id="KW-0472">Membrane</keyword>
<dbReference type="RefSeq" id="WP_213533255.1">
    <property type="nucleotide sequence ID" value="NZ_BOVQ01000002.1"/>
</dbReference>
<name>A0ABV9JBV6_9LACT</name>
<comment type="caution">
    <text evidence="2">The sequence shown here is derived from an EMBL/GenBank/DDBJ whole genome shotgun (WGS) entry which is preliminary data.</text>
</comment>
<dbReference type="Proteomes" id="UP001595987">
    <property type="component" value="Unassembled WGS sequence"/>
</dbReference>
<gene>
    <name evidence="2" type="ORF">ACFO26_04545</name>
</gene>
<evidence type="ECO:0000313" key="2">
    <source>
        <dbReference type="EMBL" id="MFC4652169.1"/>
    </source>
</evidence>
<protein>
    <submittedName>
        <fullName evidence="2">Polysaccharide biosynthesis protein</fullName>
    </submittedName>
</protein>
<proteinExistence type="predicted"/>
<organism evidence="2 3">
    <name type="scientific">Lactococcus nasutitermitis</name>
    <dbReference type="NCBI Taxonomy" id="1652957"/>
    <lineage>
        <taxon>Bacteria</taxon>
        <taxon>Bacillati</taxon>
        <taxon>Bacillota</taxon>
        <taxon>Bacilli</taxon>
        <taxon>Lactobacillales</taxon>
        <taxon>Streptococcaceae</taxon>
        <taxon>Lactococcus</taxon>
    </lineage>
</organism>
<reference evidence="3" key="1">
    <citation type="journal article" date="2019" name="Int. J. Syst. Evol. Microbiol.">
        <title>The Global Catalogue of Microorganisms (GCM) 10K type strain sequencing project: providing services to taxonomists for standard genome sequencing and annotation.</title>
        <authorList>
            <consortium name="The Broad Institute Genomics Platform"/>
            <consortium name="The Broad Institute Genome Sequencing Center for Infectious Disease"/>
            <person name="Wu L."/>
            <person name="Ma J."/>
        </authorList>
    </citation>
    <scope>NUCLEOTIDE SEQUENCE [LARGE SCALE GENOMIC DNA]</scope>
    <source>
        <strain evidence="3">CCUG 63287</strain>
    </source>
</reference>
<keyword evidence="1" id="KW-0812">Transmembrane</keyword>
<evidence type="ECO:0000256" key="1">
    <source>
        <dbReference type="SAM" id="Phobius"/>
    </source>
</evidence>